<dbReference type="Pfam" id="PF18962">
    <property type="entry name" value="Por_Secre_tail"/>
    <property type="match status" value="1"/>
</dbReference>
<dbReference type="InterPro" id="IPR026444">
    <property type="entry name" value="Secre_tail"/>
</dbReference>
<evidence type="ECO:0000259" key="2">
    <source>
        <dbReference type="Pfam" id="PF18962"/>
    </source>
</evidence>
<dbReference type="Proteomes" id="UP001165296">
    <property type="component" value="Unassembled WGS sequence"/>
</dbReference>
<sequence length="531" mass="55565">MLLAGLLSSTSSMGQAPTKQWDKTYGGNREDRPYVLRVTADGGSIIGGSSDSTPSGDKTENSINSDVWVLKLDAAGNKIWDRTVGTSSPDNFQTLCQASDGGYVLAANSNGNALGDKTQPSKGGLDMWIIKLDANGTKLWDKVYGGTSHDVVTKMVPTPDGGFLLCGYSESGISGDKTEATKGGMDFWVVRIDANGTKLWDKTYGGSGYEELRGAALTSDGGFVVCGGSVSGISGDKSQGTRGGVDFWVLKLDAAGTKQWDRTIGTGGDEQALDIKQTADGGYVMLGNTGAGISGDKTQPSKGAYDAWVVKIDASGNLLWDRSLGGLEEDGASSLLVASDGGILVYANSNSSTSGDKTQDSKGSYDLWLVKLASGGATQWDLTLGGSARDFATTGEGMQVTPDGGLLLTGQSYSPVSGDKTHPNRGDSDYWIMKLGSAITGTRPALADQKVGVYPNPAKNYILLHLADHTPRTGLRLALLDAQGRTVYRQPVATTTSTQVPIAVGQHPPGVYLLRLEGPDGYVATQRVVLE</sequence>
<proteinExistence type="predicted"/>
<dbReference type="EMBL" id="JAJADR010000003">
    <property type="protein sequence ID" value="MCB2408920.1"/>
    <property type="molecule type" value="Genomic_DNA"/>
</dbReference>
<keyword evidence="4" id="KW-1185">Reference proteome</keyword>
<gene>
    <name evidence="3" type="ORF">LGH74_13100</name>
</gene>
<comment type="caution">
    <text evidence="3">The sequence shown here is derived from an EMBL/GenBank/DDBJ whole genome shotgun (WGS) entry which is preliminary data.</text>
</comment>
<accession>A0ABS8ART6</accession>
<feature type="region of interest" description="Disordered" evidence="1">
    <location>
        <begin position="41"/>
        <end position="60"/>
    </location>
</feature>
<organism evidence="3 4">
    <name type="scientific">Hymenobacter lucidus</name>
    <dbReference type="NCBI Taxonomy" id="2880930"/>
    <lineage>
        <taxon>Bacteria</taxon>
        <taxon>Pseudomonadati</taxon>
        <taxon>Bacteroidota</taxon>
        <taxon>Cytophagia</taxon>
        <taxon>Cytophagales</taxon>
        <taxon>Hymenobacteraceae</taxon>
        <taxon>Hymenobacter</taxon>
    </lineage>
</organism>
<evidence type="ECO:0000313" key="3">
    <source>
        <dbReference type="EMBL" id="MCB2408920.1"/>
    </source>
</evidence>
<evidence type="ECO:0000256" key="1">
    <source>
        <dbReference type="SAM" id="MobiDB-lite"/>
    </source>
</evidence>
<name>A0ABS8ART6_9BACT</name>
<dbReference type="SUPFAM" id="SSF50998">
    <property type="entry name" value="Quinoprotein alcohol dehydrogenase-like"/>
    <property type="match status" value="1"/>
</dbReference>
<feature type="compositionally biased region" description="Polar residues" evidence="1">
    <location>
        <begin position="7"/>
        <end position="18"/>
    </location>
</feature>
<reference evidence="3" key="1">
    <citation type="submission" date="2021-10" db="EMBL/GenBank/DDBJ databases">
        <authorList>
            <person name="Dean J.D."/>
            <person name="Kim M.K."/>
            <person name="Newey C.N."/>
            <person name="Stoker T.S."/>
            <person name="Thompson D.W."/>
            <person name="Grose J.H."/>
        </authorList>
    </citation>
    <scope>NUCLEOTIDE SEQUENCE</scope>
    <source>
        <strain evidence="3">BT178</strain>
    </source>
</reference>
<feature type="compositionally biased region" description="Low complexity" evidence="1">
    <location>
        <begin position="41"/>
        <end position="56"/>
    </location>
</feature>
<dbReference type="PANTHER" id="PTHR42754:SF1">
    <property type="entry name" value="LIPOPROTEIN"/>
    <property type="match status" value="1"/>
</dbReference>
<feature type="region of interest" description="Disordered" evidence="1">
    <location>
        <begin position="1"/>
        <end position="28"/>
    </location>
</feature>
<dbReference type="InterPro" id="IPR011047">
    <property type="entry name" value="Quinoprotein_ADH-like_sf"/>
</dbReference>
<feature type="domain" description="Secretion system C-terminal sorting" evidence="2">
    <location>
        <begin position="453"/>
        <end position="524"/>
    </location>
</feature>
<evidence type="ECO:0000313" key="4">
    <source>
        <dbReference type="Proteomes" id="UP001165296"/>
    </source>
</evidence>
<dbReference type="PANTHER" id="PTHR42754">
    <property type="entry name" value="ENDOGLUCANASE"/>
    <property type="match status" value="1"/>
</dbReference>
<dbReference type="NCBIfam" id="TIGR04183">
    <property type="entry name" value="Por_Secre_tail"/>
    <property type="match status" value="1"/>
</dbReference>
<protein>
    <submittedName>
        <fullName evidence="3">T9SS type A sorting domain-containing protein</fullName>
    </submittedName>
</protein>